<dbReference type="Proteomes" id="UP000887159">
    <property type="component" value="Unassembled WGS sequence"/>
</dbReference>
<dbReference type="AlphaFoldDB" id="A0A8X6V0M3"/>
<evidence type="ECO:0000313" key="1">
    <source>
        <dbReference type="EMBL" id="GFX88784.1"/>
    </source>
</evidence>
<accession>A0A8X6V0M3</accession>
<dbReference type="EMBL" id="BMAU01021061">
    <property type="protein sequence ID" value="GFX88784.1"/>
    <property type="molecule type" value="Genomic_DNA"/>
</dbReference>
<organism evidence="1 2">
    <name type="scientific">Trichonephila clavipes</name>
    <name type="common">Golden silk orbweaver</name>
    <name type="synonym">Nephila clavipes</name>
    <dbReference type="NCBI Taxonomy" id="2585209"/>
    <lineage>
        <taxon>Eukaryota</taxon>
        <taxon>Metazoa</taxon>
        <taxon>Ecdysozoa</taxon>
        <taxon>Arthropoda</taxon>
        <taxon>Chelicerata</taxon>
        <taxon>Arachnida</taxon>
        <taxon>Araneae</taxon>
        <taxon>Araneomorphae</taxon>
        <taxon>Entelegynae</taxon>
        <taxon>Araneoidea</taxon>
        <taxon>Nephilidae</taxon>
        <taxon>Trichonephila</taxon>
    </lineage>
</organism>
<gene>
    <name evidence="1" type="ORF">TNCV_1558291</name>
</gene>
<reference evidence="1" key="1">
    <citation type="submission" date="2020-08" db="EMBL/GenBank/DDBJ databases">
        <title>Multicomponent nature underlies the extraordinary mechanical properties of spider dragline silk.</title>
        <authorList>
            <person name="Kono N."/>
            <person name="Nakamura H."/>
            <person name="Mori M."/>
            <person name="Yoshida Y."/>
            <person name="Ohtoshi R."/>
            <person name="Malay A.D."/>
            <person name="Moran D.A.P."/>
            <person name="Tomita M."/>
            <person name="Numata K."/>
            <person name="Arakawa K."/>
        </authorList>
    </citation>
    <scope>NUCLEOTIDE SEQUENCE</scope>
</reference>
<proteinExistence type="predicted"/>
<evidence type="ECO:0000313" key="2">
    <source>
        <dbReference type="Proteomes" id="UP000887159"/>
    </source>
</evidence>
<protein>
    <submittedName>
        <fullName evidence="1">Uncharacterized protein</fullName>
    </submittedName>
</protein>
<comment type="caution">
    <text evidence="1">The sequence shown here is derived from an EMBL/GenBank/DDBJ whole genome shotgun (WGS) entry which is preliminary data.</text>
</comment>
<name>A0A8X6V0M3_TRICX</name>
<sequence>MVYSDKAPRRSPVVVLAKFAPIVEPGLQHTLVDAVAFPLYPRHAQVDRDIAIWLAREVFDKLSGIILLRKGQGTAKGTVAKQVSECGRRISVLYACF</sequence>
<keyword evidence="2" id="KW-1185">Reference proteome</keyword>